<dbReference type="OrthoDB" id="2752433at2759"/>
<dbReference type="InterPro" id="IPR001680">
    <property type="entry name" value="WD40_rpt"/>
</dbReference>
<dbReference type="InterPro" id="IPR036322">
    <property type="entry name" value="WD40_repeat_dom_sf"/>
</dbReference>
<dbReference type="PROSITE" id="PS50082">
    <property type="entry name" value="WD_REPEATS_2"/>
    <property type="match status" value="2"/>
</dbReference>
<evidence type="ECO:0000256" key="2">
    <source>
        <dbReference type="ARBA" id="ARBA00022737"/>
    </source>
</evidence>
<proteinExistence type="predicted"/>
<evidence type="ECO:0000256" key="4">
    <source>
        <dbReference type="SAM" id="MobiDB-lite"/>
    </source>
</evidence>
<dbReference type="SMART" id="SM00320">
    <property type="entry name" value="WD40"/>
    <property type="match status" value="4"/>
</dbReference>
<dbReference type="SUPFAM" id="SSF50978">
    <property type="entry name" value="WD40 repeat-like"/>
    <property type="match status" value="1"/>
</dbReference>
<evidence type="ECO:0000313" key="6">
    <source>
        <dbReference type="Proteomes" id="UP000230002"/>
    </source>
</evidence>
<dbReference type="PROSITE" id="PS00678">
    <property type="entry name" value="WD_REPEATS_1"/>
    <property type="match status" value="1"/>
</dbReference>
<feature type="repeat" description="WD" evidence="3">
    <location>
        <begin position="150"/>
        <end position="191"/>
    </location>
</feature>
<feature type="region of interest" description="Disordered" evidence="4">
    <location>
        <begin position="242"/>
        <end position="271"/>
    </location>
</feature>
<keyword evidence="1 3" id="KW-0853">WD repeat</keyword>
<dbReference type="EMBL" id="AYKW01000030">
    <property type="protein sequence ID" value="PIL28028.1"/>
    <property type="molecule type" value="Genomic_DNA"/>
</dbReference>
<keyword evidence="2" id="KW-0677">Repeat</keyword>
<dbReference type="AlphaFoldDB" id="A0A2G8S3A4"/>
<evidence type="ECO:0000256" key="3">
    <source>
        <dbReference type="PROSITE-ProRule" id="PRU00221"/>
    </source>
</evidence>
<accession>A0A2G8S3A4</accession>
<comment type="caution">
    <text evidence="5">The sequence shown here is derived from an EMBL/GenBank/DDBJ whole genome shotgun (WGS) entry which is preliminary data.</text>
</comment>
<evidence type="ECO:0000313" key="5">
    <source>
        <dbReference type="EMBL" id="PIL28028.1"/>
    </source>
</evidence>
<dbReference type="InterPro" id="IPR050349">
    <property type="entry name" value="WD_LIS1/nudF_dynein_reg"/>
</dbReference>
<organism evidence="5 6">
    <name type="scientific">Ganoderma sinense ZZ0214-1</name>
    <dbReference type="NCBI Taxonomy" id="1077348"/>
    <lineage>
        <taxon>Eukaryota</taxon>
        <taxon>Fungi</taxon>
        <taxon>Dikarya</taxon>
        <taxon>Basidiomycota</taxon>
        <taxon>Agaricomycotina</taxon>
        <taxon>Agaricomycetes</taxon>
        <taxon>Polyporales</taxon>
        <taxon>Polyporaceae</taxon>
        <taxon>Ganoderma</taxon>
    </lineage>
</organism>
<gene>
    <name evidence="5" type="ORF">GSI_09879</name>
</gene>
<dbReference type="InterPro" id="IPR019775">
    <property type="entry name" value="WD40_repeat_CS"/>
</dbReference>
<dbReference type="InterPro" id="IPR015943">
    <property type="entry name" value="WD40/YVTN_repeat-like_dom_sf"/>
</dbReference>
<dbReference type="Proteomes" id="UP000230002">
    <property type="component" value="Unassembled WGS sequence"/>
</dbReference>
<feature type="repeat" description="WD" evidence="3">
    <location>
        <begin position="61"/>
        <end position="102"/>
    </location>
</feature>
<protein>
    <submittedName>
        <fullName evidence="5">Uncharacterized protein</fullName>
    </submittedName>
</protein>
<keyword evidence="6" id="KW-1185">Reference proteome</keyword>
<dbReference type="PANTHER" id="PTHR44129">
    <property type="entry name" value="WD REPEAT-CONTAINING PROTEIN POP1"/>
    <property type="match status" value="1"/>
</dbReference>
<reference evidence="5 6" key="1">
    <citation type="journal article" date="2015" name="Sci. Rep.">
        <title>Chromosome-level genome map provides insights into diverse defense mechanisms in the medicinal fungus Ganoderma sinense.</title>
        <authorList>
            <person name="Zhu Y."/>
            <person name="Xu J."/>
            <person name="Sun C."/>
            <person name="Zhou S."/>
            <person name="Xu H."/>
            <person name="Nelson D.R."/>
            <person name="Qian J."/>
            <person name="Song J."/>
            <person name="Luo H."/>
            <person name="Xiang L."/>
            <person name="Li Y."/>
            <person name="Xu Z."/>
            <person name="Ji A."/>
            <person name="Wang L."/>
            <person name="Lu S."/>
            <person name="Hayward A."/>
            <person name="Sun W."/>
            <person name="Li X."/>
            <person name="Schwartz D.C."/>
            <person name="Wang Y."/>
            <person name="Chen S."/>
        </authorList>
    </citation>
    <scope>NUCLEOTIDE SEQUENCE [LARGE SCALE GENOMIC DNA]</scope>
    <source>
        <strain evidence="5 6">ZZ0214-1</strain>
    </source>
</reference>
<dbReference type="Pfam" id="PF00400">
    <property type="entry name" value="WD40"/>
    <property type="match status" value="4"/>
</dbReference>
<name>A0A2G8S3A4_9APHY</name>
<dbReference type="Gene3D" id="2.130.10.10">
    <property type="entry name" value="YVTN repeat-like/Quinoprotein amine dehydrogenase"/>
    <property type="match status" value="1"/>
</dbReference>
<dbReference type="PROSITE" id="PS50294">
    <property type="entry name" value="WD_REPEATS_REGION"/>
    <property type="match status" value="2"/>
</dbReference>
<dbReference type="STRING" id="1077348.A0A2G8S3A4"/>
<sequence>MRMNLTSRTKNSGSWMMLYSDPVDAKTLSFWTRELGNHLPMLLDHGGAVTAQCSEALNPSAAPHHDSVQALVVSPDSKRVASGSLDPTVVLWDAVSRTVFRRWVPHAYKPVRSLAFSPDSLFLVSGGDDDGKAVIWDLTCSQSMCKIATLEGHSGHVLTCAWSLDGGTIATGSENETVWLWDARTPTYRERALVRLKGAMVRLAFSQDGSWLACGSNRSECCIVNVASGCLSRSLWNSPSHSQDAENDNFEDTYSGGSHTPHQMRDERKHTPRRRPVWLLLRD</sequence>
<evidence type="ECO:0000256" key="1">
    <source>
        <dbReference type="ARBA" id="ARBA00022574"/>
    </source>
</evidence>